<dbReference type="InterPro" id="IPR000907">
    <property type="entry name" value="LipOase"/>
</dbReference>
<keyword evidence="2" id="KW-0223">Dioxygenase</keyword>
<dbReference type="GO" id="GO:0046872">
    <property type="term" value="F:metal ion binding"/>
    <property type="evidence" value="ECO:0007669"/>
    <property type="project" value="UniProtKB-KW"/>
</dbReference>
<evidence type="ECO:0000256" key="3">
    <source>
        <dbReference type="ARBA" id="ARBA00023002"/>
    </source>
</evidence>
<keyword evidence="1" id="KW-0479">Metal-binding</keyword>
<dbReference type="PANTHER" id="PTHR11771">
    <property type="entry name" value="LIPOXYGENASE"/>
    <property type="match status" value="1"/>
</dbReference>
<dbReference type="InterPro" id="IPR013819">
    <property type="entry name" value="LipOase_C"/>
</dbReference>
<accession>A0A392S4F0</accession>
<feature type="domain" description="Lipoxygenase" evidence="4">
    <location>
        <begin position="7"/>
        <end position="75"/>
    </location>
</feature>
<dbReference type="GO" id="GO:0034440">
    <property type="term" value="P:lipid oxidation"/>
    <property type="evidence" value="ECO:0007669"/>
    <property type="project" value="InterPro"/>
</dbReference>
<evidence type="ECO:0000256" key="1">
    <source>
        <dbReference type="ARBA" id="ARBA00022723"/>
    </source>
</evidence>
<dbReference type="Gene3D" id="4.10.375.10">
    <property type="entry name" value="Lipoxygenase-1, Domain 2"/>
    <property type="match status" value="1"/>
</dbReference>
<name>A0A392S4F0_9FABA</name>
<dbReference type="PRINTS" id="PR00468">
    <property type="entry name" value="PLTLPOXGNASE"/>
</dbReference>
<protein>
    <submittedName>
        <fullName evidence="5">Lipoxygenase</fullName>
    </submittedName>
</protein>
<comment type="caution">
    <text evidence="5">The sequence shown here is derived from an EMBL/GenBank/DDBJ whole genome shotgun (WGS) entry which is preliminary data.</text>
</comment>
<dbReference type="SUPFAM" id="SSF48484">
    <property type="entry name" value="Lipoxigenase"/>
    <property type="match status" value="1"/>
</dbReference>
<dbReference type="InterPro" id="IPR001246">
    <property type="entry name" value="LipOase_plant"/>
</dbReference>
<evidence type="ECO:0000313" key="6">
    <source>
        <dbReference type="Proteomes" id="UP000265520"/>
    </source>
</evidence>
<dbReference type="AlphaFoldDB" id="A0A392S4F0"/>
<sequence>MVKIVQTYLPSEMPAPLLYYRYEELKTLRGDGTGERKVWERIYDYDVYNDLGEPDKNAALARPVLGGSSTLPYPR</sequence>
<keyword evidence="6" id="KW-1185">Reference proteome</keyword>
<evidence type="ECO:0000259" key="4">
    <source>
        <dbReference type="PROSITE" id="PS51393"/>
    </source>
</evidence>
<dbReference type="InterPro" id="IPR036226">
    <property type="entry name" value="LipOase_C_sf"/>
</dbReference>
<evidence type="ECO:0000256" key="2">
    <source>
        <dbReference type="ARBA" id="ARBA00022964"/>
    </source>
</evidence>
<proteinExistence type="predicted"/>
<reference evidence="5 6" key="1">
    <citation type="journal article" date="2018" name="Front. Plant Sci.">
        <title>Red Clover (Trifolium pratense) and Zigzag Clover (T. medium) - A Picture of Genomic Similarities and Differences.</title>
        <authorList>
            <person name="Dluhosova J."/>
            <person name="Istvanek J."/>
            <person name="Nedelnik J."/>
            <person name="Repkova J."/>
        </authorList>
    </citation>
    <scope>NUCLEOTIDE SEQUENCE [LARGE SCALE GENOMIC DNA]</scope>
    <source>
        <strain evidence="6">cv. 10/8</strain>
        <tissue evidence="5">Leaf</tissue>
    </source>
</reference>
<feature type="non-terminal residue" evidence="5">
    <location>
        <position position="75"/>
    </location>
</feature>
<dbReference type="Proteomes" id="UP000265520">
    <property type="component" value="Unassembled WGS sequence"/>
</dbReference>
<dbReference type="Pfam" id="PF00305">
    <property type="entry name" value="Lipoxygenase"/>
    <property type="match status" value="1"/>
</dbReference>
<dbReference type="EMBL" id="LXQA010309000">
    <property type="protein sequence ID" value="MCI42785.1"/>
    <property type="molecule type" value="Genomic_DNA"/>
</dbReference>
<evidence type="ECO:0000313" key="5">
    <source>
        <dbReference type="EMBL" id="MCI42785.1"/>
    </source>
</evidence>
<dbReference type="PROSITE" id="PS51393">
    <property type="entry name" value="LIPOXYGENASE_3"/>
    <property type="match status" value="1"/>
</dbReference>
<organism evidence="5 6">
    <name type="scientific">Trifolium medium</name>
    <dbReference type="NCBI Taxonomy" id="97028"/>
    <lineage>
        <taxon>Eukaryota</taxon>
        <taxon>Viridiplantae</taxon>
        <taxon>Streptophyta</taxon>
        <taxon>Embryophyta</taxon>
        <taxon>Tracheophyta</taxon>
        <taxon>Spermatophyta</taxon>
        <taxon>Magnoliopsida</taxon>
        <taxon>eudicotyledons</taxon>
        <taxon>Gunneridae</taxon>
        <taxon>Pentapetalae</taxon>
        <taxon>rosids</taxon>
        <taxon>fabids</taxon>
        <taxon>Fabales</taxon>
        <taxon>Fabaceae</taxon>
        <taxon>Papilionoideae</taxon>
        <taxon>50 kb inversion clade</taxon>
        <taxon>NPAAA clade</taxon>
        <taxon>Hologalegina</taxon>
        <taxon>IRL clade</taxon>
        <taxon>Trifolieae</taxon>
        <taxon>Trifolium</taxon>
    </lineage>
</organism>
<keyword evidence="3" id="KW-0560">Oxidoreductase</keyword>
<dbReference type="GO" id="GO:0016702">
    <property type="term" value="F:oxidoreductase activity, acting on single donors with incorporation of molecular oxygen, incorporation of two atoms of oxygen"/>
    <property type="evidence" value="ECO:0007669"/>
    <property type="project" value="InterPro"/>
</dbReference>